<dbReference type="SUPFAM" id="SSF50494">
    <property type="entry name" value="Trypsin-like serine proteases"/>
    <property type="match status" value="1"/>
</dbReference>
<comment type="caution">
    <text evidence="1">The sequence shown here is derived from an EMBL/GenBank/DDBJ whole genome shotgun (WGS) entry which is preliminary data.</text>
</comment>
<dbReference type="InterPro" id="IPR009003">
    <property type="entry name" value="Peptidase_S1_PA"/>
</dbReference>
<proteinExistence type="predicted"/>
<feature type="non-terminal residue" evidence="1">
    <location>
        <position position="1"/>
    </location>
</feature>
<gene>
    <name evidence="1" type="ORF">GMARGA_LOCUS12156</name>
</gene>
<accession>A0ABN7UYC3</accession>
<evidence type="ECO:0000313" key="1">
    <source>
        <dbReference type="EMBL" id="CAG8701558.1"/>
    </source>
</evidence>
<dbReference type="InterPro" id="IPR043504">
    <property type="entry name" value="Peptidase_S1_PA_chymotrypsin"/>
</dbReference>
<keyword evidence="2" id="KW-1185">Reference proteome</keyword>
<protein>
    <submittedName>
        <fullName evidence="1">16308_t:CDS:1</fullName>
    </submittedName>
</protein>
<organism evidence="1 2">
    <name type="scientific">Gigaspora margarita</name>
    <dbReference type="NCBI Taxonomy" id="4874"/>
    <lineage>
        <taxon>Eukaryota</taxon>
        <taxon>Fungi</taxon>
        <taxon>Fungi incertae sedis</taxon>
        <taxon>Mucoromycota</taxon>
        <taxon>Glomeromycotina</taxon>
        <taxon>Glomeromycetes</taxon>
        <taxon>Diversisporales</taxon>
        <taxon>Gigasporaceae</taxon>
        <taxon>Gigaspora</taxon>
    </lineage>
</organism>
<reference evidence="1 2" key="1">
    <citation type="submission" date="2021-06" db="EMBL/GenBank/DDBJ databases">
        <authorList>
            <person name="Kallberg Y."/>
            <person name="Tangrot J."/>
            <person name="Rosling A."/>
        </authorList>
    </citation>
    <scope>NUCLEOTIDE SEQUENCE [LARGE SCALE GENOMIC DNA]</scope>
    <source>
        <strain evidence="1 2">120-4 pot B 10/14</strain>
    </source>
</reference>
<dbReference type="EMBL" id="CAJVQB010007345">
    <property type="protein sequence ID" value="CAG8701558.1"/>
    <property type="molecule type" value="Genomic_DNA"/>
</dbReference>
<dbReference type="Gene3D" id="2.40.10.10">
    <property type="entry name" value="Trypsin-like serine proteases"/>
    <property type="match status" value="1"/>
</dbReference>
<dbReference type="Proteomes" id="UP000789901">
    <property type="component" value="Unassembled WGS sequence"/>
</dbReference>
<sequence>NTDNDQYKEFIITGDAPLSSHGVHTCKSGHTTHFTCGFVKGTNRIFISKNSYVIDLIVTDLYSEGGDSGGPPI</sequence>
<name>A0ABN7UYC3_GIGMA</name>
<evidence type="ECO:0000313" key="2">
    <source>
        <dbReference type="Proteomes" id="UP000789901"/>
    </source>
</evidence>